<feature type="region of interest" description="Disordered" evidence="12">
    <location>
        <begin position="414"/>
        <end position="450"/>
    </location>
</feature>
<feature type="region of interest" description="Disordered" evidence="12">
    <location>
        <begin position="751"/>
        <end position="777"/>
    </location>
</feature>
<dbReference type="PANTHER" id="PTHR27006">
    <property type="entry name" value="PROMASTIGOTE SURFACE ANTIGEN PROTEIN PSA"/>
    <property type="match status" value="1"/>
</dbReference>
<evidence type="ECO:0000256" key="2">
    <source>
        <dbReference type="ARBA" id="ARBA00022527"/>
    </source>
</evidence>
<evidence type="ECO:0000256" key="7">
    <source>
        <dbReference type="ARBA" id="ARBA00022777"/>
    </source>
</evidence>
<keyword evidence="4" id="KW-0812">Transmembrane</keyword>
<gene>
    <name evidence="14" type="ORF">PVAP13_8NG314700</name>
</gene>
<reference evidence="14 15" key="1">
    <citation type="submission" date="2020-05" db="EMBL/GenBank/DDBJ databases">
        <title>WGS assembly of Panicum virgatum.</title>
        <authorList>
            <person name="Lovell J.T."/>
            <person name="Jenkins J."/>
            <person name="Shu S."/>
            <person name="Juenger T.E."/>
            <person name="Schmutz J."/>
        </authorList>
    </citation>
    <scope>NUCLEOTIDE SEQUENCE [LARGE SCALE GENOMIC DNA]</scope>
    <source>
        <strain evidence="15">cv. AP13</strain>
    </source>
</reference>
<feature type="domain" description="Protein kinase" evidence="13">
    <location>
        <begin position="459"/>
        <end position="758"/>
    </location>
</feature>
<feature type="compositionally biased region" description="Pro residues" evidence="12">
    <location>
        <begin position="190"/>
        <end position="199"/>
    </location>
</feature>
<dbReference type="InterPro" id="IPR059179">
    <property type="entry name" value="MLKL-like_MCAfunc"/>
</dbReference>
<keyword evidence="10" id="KW-0472">Membrane</keyword>
<evidence type="ECO:0000313" key="14">
    <source>
        <dbReference type="EMBL" id="KAG2559149.1"/>
    </source>
</evidence>
<dbReference type="GO" id="GO:0016020">
    <property type="term" value="C:membrane"/>
    <property type="evidence" value="ECO:0007669"/>
    <property type="project" value="UniProtKB-SubCell"/>
</dbReference>
<feature type="compositionally biased region" description="Polar residues" evidence="12">
    <location>
        <begin position="178"/>
        <end position="189"/>
    </location>
</feature>
<evidence type="ECO:0000256" key="4">
    <source>
        <dbReference type="ARBA" id="ARBA00022692"/>
    </source>
</evidence>
<dbReference type="SUPFAM" id="SSF56112">
    <property type="entry name" value="Protein kinase-like (PK-like)"/>
    <property type="match status" value="1"/>
</dbReference>
<evidence type="ECO:0000256" key="9">
    <source>
        <dbReference type="ARBA" id="ARBA00022989"/>
    </source>
</evidence>
<dbReference type="GO" id="GO:0007166">
    <property type="term" value="P:cell surface receptor signaling pathway"/>
    <property type="evidence" value="ECO:0007669"/>
    <property type="project" value="InterPro"/>
</dbReference>
<evidence type="ECO:0000256" key="10">
    <source>
        <dbReference type="ARBA" id="ARBA00023136"/>
    </source>
</evidence>
<dbReference type="Gene3D" id="1.20.930.20">
    <property type="entry name" value="Adaptor protein Cbl, N-terminal domain"/>
    <property type="match status" value="1"/>
</dbReference>
<dbReference type="Gene3D" id="1.10.510.10">
    <property type="entry name" value="Transferase(Phosphotransferase) domain 1"/>
    <property type="match status" value="1"/>
</dbReference>
<keyword evidence="2" id="KW-0723">Serine/threonine-protein kinase</keyword>
<feature type="compositionally biased region" description="Pro residues" evidence="12">
    <location>
        <begin position="312"/>
        <end position="323"/>
    </location>
</feature>
<dbReference type="EMBL" id="CM029052">
    <property type="protein sequence ID" value="KAG2559149.1"/>
    <property type="molecule type" value="Genomic_DNA"/>
</dbReference>
<evidence type="ECO:0000256" key="6">
    <source>
        <dbReference type="ARBA" id="ARBA00022741"/>
    </source>
</evidence>
<organism evidence="14 15">
    <name type="scientific">Panicum virgatum</name>
    <name type="common">Blackwell switchgrass</name>
    <dbReference type="NCBI Taxonomy" id="38727"/>
    <lineage>
        <taxon>Eukaryota</taxon>
        <taxon>Viridiplantae</taxon>
        <taxon>Streptophyta</taxon>
        <taxon>Embryophyta</taxon>
        <taxon>Tracheophyta</taxon>
        <taxon>Spermatophyta</taxon>
        <taxon>Magnoliopsida</taxon>
        <taxon>Liliopsida</taxon>
        <taxon>Poales</taxon>
        <taxon>Poaceae</taxon>
        <taxon>PACMAD clade</taxon>
        <taxon>Panicoideae</taxon>
        <taxon>Panicodae</taxon>
        <taxon>Paniceae</taxon>
        <taxon>Panicinae</taxon>
        <taxon>Panicum</taxon>
        <taxon>Panicum sect. Hiantes</taxon>
    </lineage>
</organism>
<dbReference type="GO" id="GO:0004674">
    <property type="term" value="F:protein serine/threonine kinase activity"/>
    <property type="evidence" value="ECO:0007669"/>
    <property type="project" value="UniProtKB-KW"/>
</dbReference>
<dbReference type="InterPro" id="IPR036537">
    <property type="entry name" value="Adaptor_Cbl_N_dom_sf"/>
</dbReference>
<dbReference type="PANTHER" id="PTHR27006:SF601">
    <property type="entry name" value="PROTEIN KINASE DOMAIN-CONTAINING PROTEIN"/>
    <property type="match status" value="1"/>
</dbReference>
<dbReference type="InterPro" id="IPR000719">
    <property type="entry name" value="Prot_kinase_dom"/>
</dbReference>
<feature type="compositionally biased region" description="Basic residues" evidence="12">
    <location>
        <begin position="382"/>
        <end position="392"/>
    </location>
</feature>
<evidence type="ECO:0000313" key="15">
    <source>
        <dbReference type="Proteomes" id="UP000823388"/>
    </source>
</evidence>
<evidence type="ECO:0000256" key="11">
    <source>
        <dbReference type="ARBA" id="ARBA00023180"/>
    </source>
</evidence>
<feature type="compositionally biased region" description="Pro residues" evidence="12">
    <location>
        <begin position="261"/>
        <end position="272"/>
    </location>
</feature>
<dbReference type="Proteomes" id="UP000823388">
    <property type="component" value="Chromosome 8N"/>
</dbReference>
<comment type="subcellular location">
    <subcellularLocation>
        <location evidence="1">Membrane</location>
        <topology evidence="1">Single-pass type I membrane protein</topology>
    </subcellularLocation>
</comment>
<dbReference type="CDD" id="cd21037">
    <property type="entry name" value="MLKL_NTD"/>
    <property type="match status" value="1"/>
</dbReference>
<keyword evidence="15" id="KW-1185">Reference proteome</keyword>
<evidence type="ECO:0000256" key="12">
    <source>
        <dbReference type="SAM" id="MobiDB-lite"/>
    </source>
</evidence>
<keyword evidence="3" id="KW-0808">Transferase</keyword>
<dbReference type="GO" id="GO:0005524">
    <property type="term" value="F:ATP binding"/>
    <property type="evidence" value="ECO:0007669"/>
    <property type="project" value="UniProtKB-KW"/>
</dbReference>
<feature type="region of interest" description="Disordered" evidence="12">
    <location>
        <begin position="127"/>
        <end position="400"/>
    </location>
</feature>
<proteinExistence type="predicted"/>
<feature type="compositionally biased region" description="Basic and acidic residues" evidence="12">
    <location>
        <begin position="428"/>
        <end position="440"/>
    </location>
</feature>
<dbReference type="Pfam" id="PF00069">
    <property type="entry name" value="Pkinase"/>
    <property type="match status" value="1"/>
</dbReference>
<dbReference type="FunFam" id="1.10.510.10:FF:000590">
    <property type="entry name" value="PR5-like receptor kinase"/>
    <property type="match status" value="1"/>
</dbReference>
<feature type="compositionally biased region" description="Pro residues" evidence="12">
    <location>
        <begin position="235"/>
        <end position="252"/>
    </location>
</feature>
<accession>A0A8T0PEU3</accession>
<evidence type="ECO:0000256" key="1">
    <source>
        <dbReference type="ARBA" id="ARBA00004479"/>
    </source>
</evidence>
<evidence type="ECO:0000256" key="8">
    <source>
        <dbReference type="ARBA" id="ARBA00022840"/>
    </source>
</evidence>
<keyword evidence="8" id="KW-0067">ATP-binding</keyword>
<dbReference type="InterPro" id="IPR011009">
    <property type="entry name" value="Kinase-like_dom_sf"/>
</dbReference>
<name>A0A8T0PEU3_PANVG</name>
<sequence>MADPLSIVDNIIQLVLAIKKAVETVRENKDECVDIQRRVLRIKILLSLLKKSEMMKHQAMSDALEDLGNALYRALEVVKACQARNILCRFCASGKQAKKLRQVRGYISETMMVAIFATNIVVYVESESHDSDGEPDPFSEHLPASPPLSIVVGEDRLSPSPAHAAPSTSINVVDVSDSDLSPHSPKQQLSPPPTVPPPALSEHLHSHLSTKQQQQQKRKHPSPPTSPPFSRHKPPYPPTKPPPSPPHPPPAKIAPLSNHIPPYPPTQPPLPPLCSSLSEHLPPHTPTQPPPPPPIKITSPSPPKHLPSHPTTQPPATPTPHPPTLKIGPTPFEYLHPQPKITKSLPPLPPPPPPPPPPLSPSPPLHPSIPSTTAPHLPSCLHHPHTSTHLPRHSPTQGTSKIFVPASISSALSTDNVRKHSHLLSGSDKSEEKYERKEAPARSSTASSRLPGLTKFSLSNLKAATHEFSNGKMIESNDCTVYEGELHDGVMVTIKKFRNPPRSLVARWNAKLHLASKLQSKDAEALGNNKYIIRVLGYGHEFLWGHESLEPHYFLVEEYLPNGNMGGVIYGSQSVNWSSRFLIIQGLAHGLHYLHEQNIVHMNVKPANILLDSDMNPKLADFGIARTLKQPVIEDDNIAGTVGYMPPEYILEGTLSMRYDVYSFGVTLLETISGMCRDAPARHHASVPWAWNMRGSKQMEDLFDLSLYKESQLTEIKRCLEIGLLCTQFEPAKRPTMAEVLDMLNGKKQLATPKQPEYTKGRGTTAEGAIHKTRSGR</sequence>
<feature type="compositionally biased region" description="Pro residues" evidence="12">
    <location>
        <begin position="283"/>
        <end position="305"/>
    </location>
</feature>
<dbReference type="PRINTS" id="PR01217">
    <property type="entry name" value="PRICHEXTENSN"/>
</dbReference>
<comment type="caution">
    <text evidence="14">The sequence shown here is derived from an EMBL/GenBank/DDBJ whole genome shotgun (WGS) entry which is preliminary data.</text>
</comment>
<evidence type="ECO:0000259" key="13">
    <source>
        <dbReference type="PROSITE" id="PS50011"/>
    </source>
</evidence>
<protein>
    <recommendedName>
        <fullName evidence="13">Protein kinase domain-containing protein</fullName>
    </recommendedName>
</protein>
<feature type="compositionally biased region" description="Low complexity" evidence="12">
    <location>
        <begin position="158"/>
        <end position="167"/>
    </location>
</feature>
<evidence type="ECO:0000256" key="3">
    <source>
        <dbReference type="ARBA" id="ARBA00022679"/>
    </source>
</evidence>
<dbReference type="PROSITE" id="PS50011">
    <property type="entry name" value="PROTEIN_KINASE_DOM"/>
    <property type="match status" value="1"/>
</dbReference>
<keyword evidence="5" id="KW-0732">Signal</keyword>
<evidence type="ECO:0000256" key="5">
    <source>
        <dbReference type="ARBA" id="ARBA00022729"/>
    </source>
</evidence>
<keyword evidence="9" id="KW-1133">Transmembrane helix</keyword>
<dbReference type="Gene3D" id="3.30.200.20">
    <property type="entry name" value="Phosphorylase Kinase, domain 1"/>
    <property type="match status" value="1"/>
</dbReference>
<dbReference type="Pfam" id="PF25055">
    <property type="entry name" value="DUF7792"/>
    <property type="match status" value="1"/>
</dbReference>
<keyword evidence="7" id="KW-0418">Kinase</keyword>
<keyword evidence="6" id="KW-0547">Nucleotide-binding</keyword>
<feature type="compositionally biased region" description="Pro residues" evidence="12">
    <location>
        <begin position="346"/>
        <end position="367"/>
    </location>
</feature>
<dbReference type="InterPro" id="IPR056694">
    <property type="entry name" value="DUF7792"/>
</dbReference>
<keyword evidence="11" id="KW-0325">Glycoprotein</keyword>
<dbReference type="AlphaFoldDB" id="A0A8T0PEU3"/>